<keyword evidence="1" id="KW-0472">Membrane</keyword>
<dbReference type="Gene3D" id="3.30.1380.10">
    <property type="match status" value="1"/>
</dbReference>
<gene>
    <name evidence="3" type="ORF">A2665_02470</name>
</gene>
<sequence length="291" mass="33377">MKSSTYLKFDIQLVTLVFTVVALFLAGYVAFEYRLLSDELKISEEENLEISAQLEEVRKERFDLSELSKYQQSIIDSFSGQISSIGNTVGTLEKLAQTDKELLKKYSKVYFLNENYVPAKLTQVEERYTFDGGENFLIHAEVWPYLKKLLDAARASGIELLVISAFRSFDTQASLKSGYRVIYGAGTANQFSADQGYSEHQLGTSVDFTTAAVGAVFSKFKSDPAYQWLINNAHQYGFVLSYPEGNTYYKFEPWHWRFVGVSLAEMLHTENKYFYDLDQREIDAYLIKLFD</sequence>
<dbReference type="PANTHER" id="PTHR34385">
    <property type="entry name" value="D-ALANYL-D-ALANINE CARBOXYPEPTIDASE"/>
    <property type="match status" value="1"/>
</dbReference>
<dbReference type="EMBL" id="MHVI01000031">
    <property type="protein sequence ID" value="OHA90584.1"/>
    <property type="molecule type" value="Genomic_DNA"/>
</dbReference>
<dbReference type="GO" id="GO:0008233">
    <property type="term" value="F:peptidase activity"/>
    <property type="evidence" value="ECO:0007669"/>
    <property type="project" value="InterPro"/>
</dbReference>
<feature type="domain" description="D-alanyl-D-alanine carboxypeptidase-like core" evidence="2">
    <location>
        <begin position="138"/>
        <end position="260"/>
    </location>
</feature>
<dbReference type="SUPFAM" id="SSF55166">
    <property type="entry name" value="Hedgehog/DD-peptidase"/>
    <property type="match status" value="1"/>
</dbReference>
<name>A0A1G2T027_9BACT</name>
<keyword evidence="1" id="KW-0812">Transmembrane</keyword>
<accession>A0A1G2T027</accession>
<dbReference type="GO" id="GO:0006508">
    <property type="term" value="P:proteolysis"/>
    <property type="evidence" value="ECO:0007669"/>
    <property type="project" value="InterPro"/>
</dbReference>
<dbReference type="CDD" id="cd14852">
    <property type="entry name" value="LD-carboxypeptidase"/>
    <property type="match status" value="1"/>
</dbReference>
<dbReference type="InterPro" id="IPR052179">
    <property type="entry name" value="DD-CPase-like"/>
</dbReference>
<evidence type="ECO:0000313" key="3">
    <source>
        <dbReference type="EMBL" id="OHA90584.1"/>
    </source>
</evidence>
<dbReference type="InterPro" id="IPR058193">
    <property type="entry name" value="VanY/YodJ_core_dom"/>
</dbReference>
<reference evidence="3 4" key="1">
    <citation type="journal article" date="2016" name="Nat. Commun.">
        <title>Thousands of microbial genomes shed light on interconnected biogeochemical processes in an aquifer system.</title>
        <authorList>
            <person name="Anantharaman K."/>
            <person name="Brown C.T."/>
            <person name="Hug L.A."/>
            <person name="Sharon I."/>
            <person name="Castelle C.J."/>
            <person name="Probst A.J."/>
            <person name="Thomas B.C."/>
            <person name="Singh A."/>
            <person name="Wilkins M.J."/>
            <person name="Karaoz U."/>
            <person name="Brodie E.L."/>
            <person name="Williams K.H."/>
            <person name="Hubbard S.S."/>
            <person name="Banfield J.F."/>
        </authorList>
    </citation>
    <scope>NUCLEOTIDE SEQUENCE [LARGE SCALE GENOMIC DNA]</scope>
</reference>
<feature type="transmembrane region" description="Helical" evidence="1">
    <location>
        <begin position="12"/>
        <end position="31"/>
    </location>
</feature>
<dbReference type="AlphaFoldDB" id="A0A1G2T027"/>
<evidence type="ECO:0000313" key="4">
    <source>
        <dbReference type="Proteomes" id="UP000177746"/>
    </source>
</evidence>
<proteinExistence type="predicted"/>
<dbReference type="InterPro" id="IPR003709">
    <property type="entry name" value="VanY-like_core_dom"/>
</dbReference>
<dbReference type="PANTHER" id="PTHR34385:SF1">
    <property type="entry name" value="PEPTIDOGLYCAN L-ALANYL-D-GLUTAMATE ENDOPEPTIDASE CWLK"/>
    <property type="match status" value="1"/>
</dbReference>
<comment type="caution">
    <text evidence="3">The sequence shown here is derived from an EMBL/GenBank/DDBJ whole genome shotgun (WGS) entry which is preliminary data.</text>
</comment>
<dbReference type="Proteomes" id="UP000177746">
    <property type="component" value="Unassembled WGS sequence"/>
</dbReference>
<keyword evidence="1" id="KW-1133">Transmembrane helix</keyword>
<evidence type="ECO:0000259" key="2">
    <source>
        <dbReference type="Pfam" id="PF02557"/>
    </source>
</evidence>
<dbReference type="InterPro" id="IPR009045">
    <property type="entry name" value="Zn_M74/Hedgehog-like"/>
</dbReference>
<protein>
    <recommendedName>
        <fullName evidence="2">D-alanyl-D-alanine carboxypeptidase-like core domain-containing protein</fullName>
    </recommendedName>
</protein>
<evidence type="ECO:0000256" key="1">
    <source>
        <dbReference type="SAM" id="Phobius"/>
    </source>
</evidence>
<organism evidence="3 4">
    <name type="scientific">Candidatus Zambryskibacteria bacterium RIFCSPHIGHO2_01_FULL_46_30</name>
    <dbReference type="NCBI Taxonomy" id="1802739"/>
    <lineage>
        <taxon>Bacteria</taxon>
        <taxon>Candidatus Zambryskiibacteriota</taxon>
    </lineage>
</organism>
<dbReference type="Pfam" id="PF02557">
    <property type="entry name" value="VanY"/>
    <property type="match status" value="1"/>
</dbReference>